<evidence type="ECO:0000256" key="8">
    <source>
        <dbReference type="ARBA" id="ARBA00022842"/>
    </source>
</evidence>
<dbReference type="InterPro" id="IPR003374">
    <property type="entry name" value="ApbE-like_sf"/>
</dbReference>
<evidence type="ECO:0000256" key="9">
    <source>
        <dbReference type="ARBA" id="ARBA00031306"/>
    </source>
</evidence>
<dbReference type="EC" id="2.7.1.180" evidence="2 11"/>
<comment type="catalytic activity">
    <reaction evidence="10 11">
        <text>L-threonyl-[protein] + FAD = FMN-L-threonyl-[protein] + AMP + H(+)</text>
        <dbReference type="Rhea" id="RHEA:36847"/>
        <dbReference type="Rhea" id="RHEA-COMP:11060"/>
        <dbReference type="Rhea" id="RHEA-COMP:11061"/>
        <dbReference type="ChEBI" id="CHEBI:15378"/>
        <dbReference type="ChEBI" id="CHEBI:30013"/>
        <dbReference type="ChEBI" id="CHEBI:57692"/>
        <dbReference type="ChEBI" id="CHEBI:74257"/>
        <dbReference type="ChEBI" id="CHEBI:456215"/>
        <dbReference type="EC" id="2.7.1.180"/>
    </reaction>
</comment>
<evidence type="ECO:0000256" key="4">
    <source>
        <dbReference type="ARBA" id="ARBA00022630"/>
    </source>
</evidence>
<dbReference type="SUPFAM" id="SSF143631">
    <property type="entry name" value="ApbE-like"/>
    <property type="match status" value="1"/>
</dbReference>
<gene>
    <name evidence="13" type="ORF">CJD38_03590</name>
</gene>
<dbReference type="InterPro" id="IPR024932">
    <property type="entry name" value="ApbE"/>
</dbReference>
<dbReference type="PIRSF" id="PIRSF006268">
    <property type="entry name" value="ApbE"/>
    <property type="match status" value="1"/>
</dbReference>
<keyword evidence="14" id="KW-1185">Reference proteome</keyword>
<evidence type="ECO:0000256" key="7">
    <source>
        <dbReference type="ARBA" id="ARBA00022827"/>
    </source>
</evidence>
<comment type="cofactor">
    <cofactor evidence="12">
        <name>Mg(2+)</name>
        <dbReference type="ChEBI" id="CHEBI:18420"/>
    </cofactor>
    <cofactor evidence="12">
        <name>Mn(2+)</name>
        <dbReference type="ChEBI" id="CHEBI:29035"/>
    </cofactor>
    <text evidence="12">Magnesium. Can also use manganese.</text>
</comment>
<dbReference type="EMBL" id="QANS01000001">
    <property type="protein sequence ID" value="PTU33196.1"/>
    <property type="molecule type" value="Genomic_DNA"/>
</dbReference>
<sequence length="332" mass="36123">MNRVLIPLTLDPVSLPAHAIGAEVHALHGETMGTTWSVKLVAVEADLPRLNTGVQAQLDRVVSQMSHWEPQSDLCAYNSAVAGTWVTLPKEFFEVLSAAYAHAAESSGAFDPTIGPLVDVWGFGPAPRRSAPPSDSEIATARARVGWQQLQLDKEQRRALQPGGVQLDFSSIAKGYSVDLIARFLQGAGIDHWMVEVGGELRGNGCKPDGQPWWVELEQLSAKLPRTVLALHGLSVASSGDYRRFFEFEGQRYAHTLDPRSGRPVTHALASVTVLHAECMQADALATLLGVLSPTEAYEYAYSCDIAALFVLRNGDKFEERMTPAFEALSDE</sequence>
<evidence type="ECO:0000313" key="14">
    <source>
        <dbReference type="Proteomes" id="UP000244248"/>
    </source>
</evidence>
<name>A0A2T5MKU4_9GAMM</name>
<evidence type="ECO:0000256" key="2">
    <source>
        <dbReference type="ARBA" id="ARBA00011955"/>
    </source>
</evidence>
<feature type="binding site" evidence="12">
    <location>
        <position position="283"/>
    </location>
    <ligand>
        <name>Mg(2+)</name>
        <dbReference type="ChEBI" id="CHEBI:18420"/>
    </ligand>
</feature>
<dbReference type="OrthoDB" id="9778595at2"/>
<evidence type="ECO:0000256" key="10">
    <source>
        <dbReference type="ARBA" id="ARBA00048540"/>
    </source>
</evidence>
<proteinExistence type="inferred from homology"/>
<dbReference type="PANTHER" id="PTHR30040">
    <property type="entry name" value="THIAMINE BIOSYNTHESIS LIPOPROTEIN APBE"/>
    <property type="match status" value="1"/>
</dbReference>
<feature type="binding site" evidence="12">
    <location>
        <position position="287"/>
    </location>
    <ligand>
        <name>Mg(2+)</name>
        <dbReference type="ChEBI" id="CHEBI:18420"/>
    </ligand>
</feature>
<keyword evidence="8 11" id="KW-0460">Magnesium</keyword>
<keyword evidence="5 11" id="KW-0808">Transferase</keyword>
<keyword evidence="4 11" id="KW-0285">Flavoprotein</keyword>
<evidence type="ECO:0000256" key="11">
    <source>
        <dbReference type="PIRNR" id="PIRNR006268"/>
    </source>
</evidence>
<dbReference type="Proteomes" id="UP000244248">
    <property type="component" value="Unassembled WGS sequence"/>
</dbReference>
<evidence type="ECO:0000313" key="13">
    <source>
        <dbReference type="EMBL" id="PTU33196.1"/>
    </source>
</evidence>
<protein>
    <recommendedName>
        <fullName evidence="3 11">FAD:protein FMN transferase</fullName>
        <ecNumber evidence="2 11">2.7.1.180</ecNumber>
    </recommendedName>
    <alternativeName>
        <fullName evidence="9 11">Flavin transferase</fullName>
    </alternativeName>
</protein>
<dbReference type="PANTHER" id="PTHR30040:SF2">
    <property type="entry name" value="FAD:PROTEIN FMN TRANSFERASE"/>
    <property type="match status" value="1"/>
</dbReference>
<keyword evidence="6 11" id="KW-0479">Metal-binding</keyword>
<evidence type="ECO:0000256" key="5">
    <source>
        <dbReference type="ARBA" id="ARBA00022679"/>
    </source>
</evidence>
<evidence type="ECO:0000256" key="1">
    <source>
        <dbReference type="ARBA" id="ARBA00008282"/>
    </source>
</evidence>
<accession>A0A2T5MKU4</accession>
<feature type="binding site" evidence="12">
    <location>
        <position position="171"/>
    </location>
    <ligand>
        <name>Mg(2+)</name>
        <dbReference type="ChEBI" id="CHEBI:18420"/>
    </ligand>
</feature>
<dbReference type="Pfam" id="PF02424">
    <property type="entry name" value="ApbE"/>
    <property type="match status" value="1"/>
</dbReference>
<keyword evidence="7 11" id="KW-0274">FAD</keyword>
<evidence type="ECO:0000256" key="3">
    <source>
        <dbReference type="ARBA" id="ARBA00016337"/>
    </source>
</evidence>
<dbReference type="RefSeq" id="WP_107938904.1">
    <property type="nucleotide sequence ID" value="NZ_QANS01000001.1"/>
</dbReference>
<evidence type="ECO:0000256" key="12">
    <source>
        <dbReference type="PIRSR" id="PIRSR006268-2"/>
    </source>
</evidence>
<dbReference type="GO" id="GO:0016740">
    <property type="term" value="F:transferase activity"/>
    <property type="evidence" value="ECO:0007669"/>
    <property type="project" value="UniProtKB-UniRule"/>
</dbReference>
<evidence type="ECO:0000256" key="6">
    <source>
        <dbReference type="ARBA" id="ARBA00022723"/>
    </source>
</evidence>
<comment type="caution">
    <text evidence="13">The sequence shown here is derived from an EMBL/GenBank/DDBJ whole genome shotgun (WGS) entry which is preliminary data.</text>
</comment>
<dbReference type="AlphaFoldDB" id="A0A2T5MKU4"/>
<dbReference type="Gene3D" id="3.10.520.10">
    <property type="entry name" value="ApbE-like domains"/>
    <property type="match status" value="1"/>
</dbReference>
<dbReference type="GO" id="GO:0046872">
    <property type="term" value="F:metal ion binding"/>
    <property type="evidence" value="ECO:0007669"/>
    <property type="project" value="UniProtKB-UniRule"/>
</dbReference>
<reference evidence="13 14" key="1">
    <citation type="submission" date="2018-04" db="EMBL/GenBank/DDBJ databases">
        <title>Novel species isolated from glacier.</title>
        <authorList>
            <person name="Liu Q."/>
            <person name="Xin Y.-H."/>
        </authorList>
    </citation>
    <scope>NUCLEOTIDE SEQUENCE [LARGE SCALE GENOMIC DNA]</scope>
    <source>
        <strain evidence="13 14">GT1R17</strain>
    </source>
</reference>
<comment type="similarity">
    <text evidence="1 11">Belongs to the ApbE family.</text>
</comment>
<organism evidence="13 14">
    <name type="scientific">Stenotrophobium rhamnosiphilum</name>
    <dbReference type="NCBI Taxonomy" id="2029166"/>
    <lineage>
        <taxon>Bacteria</taxon>
        <taxon>Pseudomonadati</taxon>
        <taxon>Pseudomonadota</taxon>
        <taxon>Gammaproteobacteria</taxon>
        <taxon>Nevskiales</taxon>
        <taxon>Nevskiaceae</taxon>
        <taxon>Stenotrophobium</taxon>
    </lineage>
</organism>